<keyword evidence="7" id="KW-1185">Reference proteome</keyword>
<dbReference type="CDD" id="cd06089">
    <property type="entry name" value="KOW_RPL26"/>
    <property type="match status" value="1"/>
</dbReference>
<dbReference type="Proteomes" id="UP000398389">
    <property type="component" value="Unassembled WGS sequence"/>
</dbReference>
<dbReference type="RefSeq" id="XP_031855008.1">
    <property type="nucleotide sequence ID" value="XM_031999117.1"/>
</dbReference>
<evidence type="ECO:0000256" key="3">
    <source>
        <dbReference type="ARBA" id="ARBA00023274"/>
    </source>
</evidence>
<feature type="region of interest" description="Disordered" evidence="4">
    <location>
        <begin position="1"/>
        <end position="20"/>
    </location>
</feature>
<sequence length="129" mass="14148">MAKVSTAVSSSRSKARKAHFTAPSHVRRVILSAPLSKELREQYKVRSLPVHKDDEVQVVRGSQKGREGKITQVYRLKWAVQIEKVTKEKSNAATVPINIHPSNVVITKLSGDKDRAALIAARGGAVAQE</sequence>
<evidence type="ECO:0000313" key="6">
    <source>
        <dbReference type="EMBL" id="VVT55050.1"/>
    </source>
</evidence>
<dbReference type="InterPro" id="IPR005824">
    <property type="entry name" value="KOW"/>
</dbReference>
<dbReference type="InterPro" id="IPR005756">
    <property type="entry name" value="Ribosomal_uL24_euk/arc"/>
</dbReference>
<dbReference type="NCBIfam" id="TIGR01080">
    <property type="entry name" value="rplX_A_E"/>
    <property type="match status" value="1"/>
</dbReference>
<comment type="similarity">
    <text evidence="1">Belongs to the universal ribosomal protein uL24 family.</text>
</comment>
<proteinExistence type="inferred from homology"/>
<reference evidence="6 7" key="1">
    <citation type="submission" date="2019-09" db="EMBL/GenBank/DDBJ databases">
        <authorList>
            <person name="Brejova B."/>
        </authorList>
    </citation>
    <scope>NUCLEOTIDE SEQUENCE [LARGE SCALE GENOMIC DNA]</scope>
</reference>
<protein>
    <recommendedName>
        <fullName evidence="5">KOW domain-containing protein</fullName>
    </recommendedName>
</protein>
<keyword evidence="3" id="KW-0687">Ribonucleoprotein</keyword>
<evidence type="ECO:0000256" key="2">
    <source>
        <dbReference type="ARBA" id="ARBA00022980"/>
    </source>
</evidence>
<feature type="domain" description="KOW" evidence="5">
    <location>
        <begin position="49"/>
        <end position="76"/>
    </location>
</feature>
<keyword evidence="2" id="KW-0689">Ribosomal protein</keyword>
<evidence type="ECO:0000259" key="5">
    <source>
        <dbReference type="SMART" id="SM00739"/>
    </source>
</evidence>
<dbReference type="InterPro" id="IPR005825">
    <property type="entry name" value="Ribosomal_uL24_CS"/>
</dbReference>
<dbReference type="InterPro" id="IPR014722">
    <property type="entry name" value="Rib_uL2_dom2"/>
</dbReference>
<dbReference type="FunFam" id="2.30.30.30:FF:000009">
    <property type="entry name" value="60S ribosomal protein L26"/>
    <property type="match status" value="1"/>
</dbReference>
<dbReference type="AlphaFoldDB" id="A0A5E8BZD8"/>
<evidence type="ECO:0000256" key="1">
    <source>
        <dbReference type="ARBA" id="ARBA00010618"/>
    </source>
</evidence>
<name>A0A5E8BZD8_9ASCO</name>
<feature type="compositionally biased region" description="Low complexity" evidence="4">
    <location>
        <begin position="1"/>
        <end position="12"/>
    </location>
</feature>
<dbReference type="GO" id="GO:0006412">
    <property type="term" value="P:translation"/>
    <property type="evidence" value="ECO:0007669"/>
    <property type="project" value="InterPro"/>
</dbReference>
<accession>A0A5E8BZD8</accession>
<evidence type="ECO:0000313" key="7">
    <source>
        <dbReference type="Proteomes" id="UP000398389"/>
    </source>
</evidence>
<dbReference type="SUPFAM" id="SSF50104">
    <property type="entry name" value="Translation proteins SH3-like domain"/>
    <property type="match status" value="1"/>
</dbReference>
<dbReference type="Gene3D" id="2.30.30.30">
    <property type="match status" value="1"/>
</dbReference>
<dbReference type="GeneID" id="43583217"/>
<dbReference type="GO" id="GO:0015934">
    <property type="term" value="C:large ribosomal subunit"/>
    <property type="evidence" value="ECO:0007669"/>
    <property type="project" value="InterPro"/>
</dbReference>
<dbReference type="PANTHER" id="PTHR11143">
    <property type="entry name" value="60S RIBOSOMAL PROTEIN L26 FAMILY MEMBER"/>
    <property type="match status" value="1"/>
</dbReference>
<dbReference type="InterPro" id="IPR008991">
    <property type="entry name" value="Translation_prot_SH3-like_sf"/>
</dbReference>
<dbReference type="GO" id="GO:0003723">
    <property type="term" value="F:RNA binding"/>
    <property type="evidence" value="ECO:0007669"/>
    <property type="project" value="InterPro"/>
</dbReference>
<gene>
    <name evidence="6" type="ORF">SAPINGB_P004402</name>
</gene>
<dbReference type="EMBL" id="CABVLU010000003">
    <property type="protein sequence ID" value="VVT55050.1"/>
    <property type="molecule type" value="Genomic_DNA"/>
</dbReference>
<organism evidence="6 7">
    <name type="scientific">Magnusiomyces paraingens</name>
    <dbReference type="NCBI Taxonomy" id="2606893"/>
    <lineage>
        <taxon>Eukaryota</taxon>
        <taxon>Fungi</taxon>
        <taxon>Dikarya</taxon>
        <taxon>Ascomycota</taxon>
        <taxon>Saccharomycotina</taxon>
        <taxon>Dipodascomycetes</taxon>
        <taxon>Dipodascales</taxon>
        <taxon>Dipodascaceae</taxon>
        <taxon>Magnusiomyces</taxon>
    </lineage>
</organism>
<dbReference type="OrthoDB" id="1688503at2759"/>
<evidence type="ECO:0000256" key="4">
    <source>
        <dbReference type="SAM" id="MobiDB-lite"/>
    </source>
</evidence>
<dbReference type="PROSITE" id="PS01108">
    <property type="entry name" value="RIBOSOMAL_L24"/>
    <property type="match status" value="1"/>
</dbReference>
<dbReference type="SMART" id="SM00739">
    <property type="entry name" value="KOW"/>
    <property type="match status" value="1"/>
</dbReference>
<dbReference type="Pfam" id="PF16906">
    <property type="entry name" value="Ribosomal_L26"/>
    <property type="match status" value="1"/>
</dbReference>
<dbReference type="InterPro" id="IPR041988">
    <property type="entry name" value="Ribosomal_uL24_KOW"/>
</dbReference>
<dbReference type="Pfam" id="PF00467">
    <property type="entry name" value="KOW"/>
    <property type="match status" value="1"/>
</dbReference>
<dbReference type="GO" id="GO:0003735">
    <property type="term" value="F:structural constituent of ribosome"/>
    <property type="evidence" value="ECO:0007669"/>
    <property type="project" value="InterPro"/>
</dbReference>